<dbReference type="PANTHER" id="PTHR31268">
    <property type="match status" value="1"/>
</dbReference>
<proteinExistence type="predicted"/>
<dbReference type="PANTHER" id="PTHR31268:SF32">
    <property type="entry name" value="GALACTINOL--SUCROSE GALACTOSYLTRANSFERASE 2-RELATED"/>
    <property type="match status" value="1"/>
</dbReference>
<gene>
    <name evidence="2" type="ORF">INF28_02805</name>
</gene>
<dbReference type="Proteomes" id="UP000806542">
    <property type="component" value="Unassembled WGS sequence"/>
</dbReference>
<dbReference type="Pfam" id="PF05691">
    <property type="entry name" value="Raffinose_syn"/>
    <property type="match status" value="1"/>
</dbReference>
<organism evidence="2 3">
    <name type="scientific">Ructibacterium gallinarum</name>
    <dbReference type="NCBI Taxonomy" id="2779355"/>
    <lineage>
        <taxon>Bacteria</taxon>
        <taxon>Bacillati</taxon>
        <taxon>Bacillota</taxon>
        <taxon>Clostridia</taxon>
        <taxon>Eubacteriales</taxon>
        <taxon>Oscillospiraceae</taxon>
        <taxon>Ructibacterium</taxon>
    </lineage>
</organism>
<reference evidence="2" key="1">
    <citation type="submission" date="2020-10" db="EMBL/GenBank/DDBJ databases">
        <title>ChiBAC.</title>
        <authorList>
            <person name="Zenner C."/>
            <person name="Hitch T.C.A."/>
            <person name="Clavel T."/>
        </authorList>
    </citation>
    <scope>NUCLEOTIDE SEQUENCE</scope>
    <source>
        <strain evidence="2">DSM 107454</strain>
    </source>
</reference>
<comment type="caution">
    <text evidence="2">The sequence shown here is derived from an EMBL/GenBank/DDBJ whole genome shotgun (WGS) entry which is preliminary data.</text>
</comment>
<dbReference type="AlphaFoldDB" id="A0A9D5R8F8"/>
<protein>
    <submittedName>
        <fullName evidence="2">Alpha-galactosidase</fullName>
    </submittedName>
</protein>
<keyword evidence="3" id="KW-1185">Reference proteome</keyword>
<sequence>MILSEKICVNFRRDGRKNENEKKDFFEGKVTRKTEGKITILSVDLHLVQFPHVYARIIDEQKGVWIDIALEGQIDGLLARQQYNPFWSMPCFEKDLSKIPDNIQNMLLKINGEYIVILPIINDDFNVTLMGSEEKGTLRFCLSKYYDGAIDLNGTFAVLAAAENPYDAVKKAYQYASENKLIKTHLRTEKSLDPMYQGLGWCTWNAFYRDVDERSIFKKLDEFQQKKIPIKWVVIDDGWMQYSDDERIALKSFQEDRKKFPNGLKSCIEKMKREYGVEQVGVWHALTGYWFGIAKDSELYYAQKDRLTETNSGLFLPDGEKAYDFFCDWYKYLKEQGIDFVKIDGQGNSLEFYSGKKDCISICRSLQIAADQAVHDCFEGNVINCMAMNNINVHHRPYTSLSRNSDDFYPQNPESFITHIMQNAYNAVFHSQLFYCDYDMWQSYDVTAKISSVLRAISGGPIYLSDEVGKTCDTYIAPFLDKDGNVILCDDCALPAIENLFEDSKTGILRLCNKKGNGYVMAVFNLTHEKKSTTIYSEGWEGEYVAYGFFGKKFYSVLPLTLEIDGFDAEILNFYPVEDGKIHVGDLNKYISVDGRNEICVSALS</sequence>
<dbReference type="InterPro" id="IPR017853">
    <property type="entry name" value="GH"/>
</dbReference>
<dbReference type="EMBL" id="JADCKB010000004">
    <property type="protein sequence ID" value="MBE5039399.1"/>
    <property type="molecule type" value="Genomic_DNA"/>
</dbReference>
<dbReference type="Gene3D" id="3.20.20.70">
    <property type="entry name" value="Aldolase class I"/>
    <property type="match status" value="1"/>
</dbReference>
<evidence type="ECO:0000313" key="3">
    <source>
        <dbReference type="Proteomes" id="UP000806542"/>
    </source>
</evidence>
<dbReference type="InterPro" id="IPR008811">
    <property type="entry name" value="Glycosyl_hydrolases_36"/>
</dbReference>
<dbReference type="RefSeq" id="WP_226391962.1">
    <property type="nucleotide sequence ID" value="NZ_JADCKB010000004.1"/>
</dbReference>
<keyword evidence="1" id="KW-0119">Carbohydrate metabolism</keyword>
<accession>A0A9D5R8F8</accession>
<dbReference type="SUPFAM" id="SSF51445">
    <property type="entry name" value="(Trans)glycosidases"/>
    <property type="match status" value="1"/>
</dbReference>
<dbReference type="InterPro" id="IPR013785">
    <property type="entry name" value="Aldolase_TIM"/>
</dbReference>
<evidence type="ECO:0000313" key="2">
    <source>
        <dbReference type="EMBL" id="MBE5039399.1"/>
    </source>
</evidence>
<evidence type="ECO:0000256" key="1">
    <source>
        <dbReference type="ARBA" id="ARBA00023277"/>
    </source>
</evidence>
<name>A0A9D5R8F8_9FIRM</name>